<dbReference type="CDD" id="cd07516">
    <property type="entry name" value="HAD_Pase"/>
    <property type="match status" value="1"/>
</dbReference>
<dbReference type="EMBL" id="JAODBU010000004">
    <property type="protein sequence ID" value="MCT7398582.1"/>
    <property type="molecule type" value="Genomic_DNA"/>
</dbReference>
<protein>
    <submittedName>
        <fullName evidence="1">Cof-type HAD-IIB family hydrolase</fullName>
    </submittedName>
</protein>
<gene>
    <name evidence="1" type="ORF">N5B56_05705</name>
</gene>
<keyword evidence="1" id="KW-0378">Hydrolase</keyword>
<proteinExistence type="predicted"/>
<dbReference type="InterPro" id="IPR036412">
    <property type="entry name" value="HAD-like_sf"/>
</dbReference>
<dbReference type="SUPFAM" id="SSF56784">
    <property type="entry name" value="HAD-like"/>
    <property type="match status" value="1"/>
</dbReference>
<dbReference type="Gene3D" id="3.40.50.1000">
    <property type="entry name" value="HAD superfamily/HAD-like"/>
    <property type="match status" value="1"/>
</dbReference>
<dbReference type="RefSeq" id="WP_117909884.1">
    <property type="nucleotide sequence ID" value="NZ_JAODBU010000004.1"/>
</dbReference>
<dbReference type="PROSITE" id="PS01228">
    <property type="entry name" value="COF_1"/>
    <property type="match status" value="1"/>
</dbReference>
<comment type="caution">
    <text evidence="1">The sequence shown here is derived from an EMBL/GenBank/DDBJ whole genome shotgun (WGS) entry which is preliminary data.</text>
</comment>
<dbReference type="NCBIfam" id="TIGR01484">
    <property type="entry name" value="HAD-SF-IIB"/>
    <property type="match status" value="1"/>
</dbReference>
<dbReference type="InterPro" id="IPR006379">
    <property type="entry name" value="HAD-SF_hydro_IIB"/>
</dbReference>
<organism evidence="1 2">
    <name type="scientific">Eubacterium album</name>
    <dbReference type="NCBI Taxonomy" id="2978477"/>
    <lineage>
        <taxon>Bacteria</taxon>
        <taxon>Bacillati</taxon>
        <taxon>Bacillota</taxon>
        <taxon>Clostridia</taxon>
        <taxon>Eubacteriales</taxon>
        <taxon>Eubacteriaceae</taxon>
        <taxon>Eubacterium</taxon>
    </lineage>
</organism>
<dbReference type="Proteomes" id="UP001431199">
    <property type="component" value="Unassembled WGS sequence"/>
</dbReference>
<evidence type="ECO:0000313" key="2">
    <source>
        <dbReference type="Proteomes" id="UP001431199"/>
    </source>
</evidence>
<dbReference type="PANTHER" id="PTHR10000">
    <property type="entry name" value="PHOSPHOSERINE PHOSPHATASE"/>
    <property type="match status" value="1"/>
</dbReference>
<dbReference type="SFLD" id="SFLDS00003">
    <property type="entry name" value="Haloacid_Dehalogenase"/>
    <property type="match status" value="1"/>
</dbReference>
<dbReference type="NCBIfam" id="TIGR00099">
    <property type="entry name" value="Cof-subfamily"/>
    <property type="match status" value="1"/>
</dbReference>
<sequence length="274" mass="30984">MQKIELIALDLDGTLLNDNKKISPESMRVMEKIISKGIYIVPTSGRMSNDDIVQKKLEPIGIRYFIGENGGIIKDCVKQKNLRVVSMDLFESIDLIKELERYQIFTYFVSNEKIYYSTKNITNFLLNTFAEFFEVSGVNEESLIDIIMEKNIIPEKIGTLLNSPGDVKKIKRLKNKYKKIIIMQSNILAVEACSKKTSKGIALGWLCEQLGINRKSVVAIGDSESDISMLNYAGIPVAMGNALDEVKKCAKYVITENNNDGVGKFLMDIYREIR</sequence>
<accession>A0ABT2M1Q7</accession>
<dbReference type="GO" id="GO:0016787">
    <property type="term" value="F:hydrolase activity"/>
    <property type="evidence" value="ECO:0007669"/>
    <property type="project" value="UniProtKB-KW"/>
</dbReference>
<dbReference type="InterPro" id="IPR000150">
    <property type="entry name" value="Cof"/>
</dbReference>
<keyword evidence="2" id="KW-1185">Reference proteome</keyword>
<dbReference type="Gene3D" id="3.30.1240.10">
    <property type="match status" value="1"/>
</dbReference>
<name>A0ABT2M1Q7_9FIRM</name>
<dbReference type="InterPro" id="IPR023214">
    <property type="entry name" value="HAD_sf"/>
</dbReference>
<evidence type="ECO:0000313" key="1">
    <source>
        <dbReference type="EMBL" id="MCT7398582.1"/>
    </source>
</evidence>
<dbReference type="PANTHER" id="PTHR10000:SF8">
    <property type="entry name" value="HAD SUPERFAMILY HYDROLASE-LIKE, TYPE 3"/>
    <property type="match status" value="1"/>
</dbReference>
<dbReference type="SFLD" id="SFLDG01140">
    <property type="entry name" value="C2.B:_Phosphomannomutase_and_P"/>
    <property type="match status" value="1"/>
</dbReference>
<dbReference type="Pfam" id="PF08282">
    <property type="entry name" value="Hydrolase_3"/>
    <property type="match status" value="1"/>
</dbReference>
<reference evidence="1" key="1">
    <citation type="submission" date="2022-09" db="EMBL/GenBank/DDBJ databases">
        <title>Eubacterium sp. LFL-14 isolated from human feces.</title>
        <authorList>
            <person name="Liu F."/>
        </authorList>
    </citation>
    <scope>NUCLEOTIDE SEQUENCE</scope>
    <source>
        <strain evidence="1">LFL-14</strain>
    </source>
</reference>